<evidence type="ECO:0000313" key="2">
    <source>
        <dbReference type="EMBL" id="NWB88739.1"/>
    </source>
</evidence>
<gene>
    <name evidence="2" type="ORF">HX830_28110</name>
</gene>
<proteinExistence type="predicted"/>
<sequence length="93" mass="10323">MTLAVACTFLDHLSVTEIPRPKRLGSVTSLPRQTPPPRQDLSSLFAFEALAPSATSLASDPARTVGEPANDTSLRERLETLRHGMSERHDRWR</sequence>
<reference evidence="2 3" key="1">
    <citation type="submission" date="2020-04" db="EMBL/GenBank/DDBJ databases">
        <title>Molecular characterization of pseudomonads from Agaricus bisporus reveal novel blotch 2 pathogens in Western Europe.</title>
        <authorList>
            <person name="Taparia T."/>
            <person name="Krijger M."/>
            <person name="Haynes E."/>
            <person name="Elpinstone J.G."/>
            <person name="Noble R."/>
            <person name="Van Der Wolf J."/>
        </authorList>
    </citation>
    <scope>NUCLEOTIDE SEQUENCE [LARGE SCALE GENOMIC DNA]</scope>
    <source>
        <strain evidence="2 3">G9001</strain>
    </source>
</reference>
<feature type="region of interest" description="Disordered" evidence="1">
    <location>
        <begin position="20"/>
        <end position="40"/>
    </location>
</feature>
<accession>A0A7Y7WW11</accession>
<evidence type="ECO:0000256" key="1">
    <source>
        <dbReference type="SAM" id="MobiDB-lite"/>
    </source>
</evidence>
<dbReference type="AlphaFoldDB" id="A0A7Y7WW11"/>
<comment type="caution">
    <text evidence="2">The sequence shown here is derived from an EMBL/GenBank/DDBJ whole genome shotgun (WGS) entry which is preliminary data.</text>
</comment>
<feature type="region of interest" description="Disordered" evidence="1">
    <location>
        <begin position="56"/>
        <end position="93"/>
    </location>
</feature>
<feature type="compositionally biased region" description="Basic and acidic residues" evidence="1">
    <location>
        <begin position="73"/>
        <end position="93"/>
    </location>
</feature>
<evidence type="ECO:0000313" key="3">
    <source>
        <dbReference type="Proteomes" id="UP000522864"/>
    </source>
</evidence>
<protein>
    <submittedName>
        <fullName evidence="2">Uncharacterized protein</fullName>
    </submittedName>
</protein>
<name>A0A7Y7WW11_9PSED</name>
<organism evidence="2 3">
    <name type="scientific">Pseudomonas gingeri</name>
    <dbReference type="NCBI Taxonomy" id="117681"/>
    <lineage>
        <taxon>Bacteria</taxon>
        <taxon>Pseudomonadati</taxon>
        <taxon>Pseudomonadota</taxon>
        <taxon>Gammaproteobacteria</taxon>
        <taxon>Pseudomonadales</taxon>
        <taxon>Pseudomonadaceae</taxon>
        <taxon>Pseudomonas</taxon>
    </lineage>
</organism>
<dbReference type="RefSeq" id="WP_177103939.1">
    <property type="nucleotide sequence ID" value="NZ_JACAQA010000032.1"/>
</dbReference>
<dbReference type="Proteomes" id="UP000522864">
    <property type="component" value="Unassembled WGS sequence"/>
</dbReference>
<dbReference type="EMBL" id="JACAQA010000032">
    <property type="protein sequence ID" value="NWB88739.1"/>
    <property type="molecule type" value="Genomic_DNA"/>
</dbReference>